<accession>A0A158HG80</accession>
<name>A0A158HG80_CABSO</name>
<gene>
    <name evidence="2" type="ORF">AWB64_04604</name>
</gene>
<dbReference type="EMBL" id="FCOC02000017">
    <property type="protein sequence ID" value="SAL43388.1"/>
    <property type="molecule type" value="Genomic_DNA"/>
</dbReference>
<dbReference type="GO" id="GO:0003676">
    <property type="term" value="F:nucleic acid binding"/>
    <property type="evidence" value="ECO:0007669"/>
    <property type="project" value="InterPro"/>
</dbReference>
<dbReference type="InterPro" id="IPR011856">
    <property type="entry name" value="tRNA_endonuc-like_dom_sf"/>
</dbReference>
<dbReference type="Gene3D" id="3.40.1350.10">
    <property type="match status" value="1"/>
</dbReference>
<feature type="region of interest" description="Disordered" evidence="1">
    <location>
        <begin position="13"/>
        <end position="35"/>
    </location>
</feature>
<proteinExistence type="predicted"/>
<dbReference type="Proteomes" id="UP000054893">
    <property type="component" value="Unassembled WGS sequence"/>
</dbReference>
<protein>
    <submittedName>
        <fullName evidence="2">Uncharacterized protein</fullName>
    </submittedName>
</protein>
<evidence type="ECO:0000313" key="3">
    <source>
        <dbReference type="Proteomes" id="UP000054893"/>
    </source>
</evidence>
<reference evidence="2 3" key="1">
    <citation type="submission" date="2016-01" db="EMBL/GenBank/DDBJ databases">
        <authorList>
            <person name="Oliw E.H."/>
        </authorList>
    </citation>
    <scope>NUCLEOTIDE SEQUENCE [LARGE SCALE GENOMIC DNA]</scope>
    <source>
        <strain evidence="2">LMG 22029</strain>
    </source>
</reference>
<evidence type="ECO:0000313" key="2">
    <source>
        <dbReference type="EMBL" id="SAL43388.1"/>
    </source>
</evidence>
<organism evidence="2 3">
    <name type="scientific">Caballeronia sordidicola</name>
    <name type="common">Burkholderia sordidicola</name>
    <dbReference type="NCBI Taxonomy" id="196367"/>
    <lineage>
        <taxon>Bacteria</taxon>
        <taxon>Pseudomonadati</taxon>
        <taxon>Pseudomonadota</taxon>
        <taxon>Betaproteobacteria</taxon>
        <taxon>Burkholderiales</taxon>
        <taxon>Burkholderiaceae</taxon>
        <taxon>Caballeronia</taxon>
    </lineage>
</organism>
<feature type="compositionally biased region" description="Basic and acidic residues" evidence="1">
    <location>
        <begin position="13"/>
        <end position="28"/>
    </location>
</feature>
<dbReference type="AlphaFoldDB" id="A0A158HG80"/>
<evidence type="ECO:0000256" key="1">
    <source>
        <dbReference type="SAM" id="MobiDB-lite"/>
    </source>
</evidence>
<sequence length="324" mass="37163">MIGDVSHLPFSRAEGERLRGQAEADGIRPKHTSPWSLLSTKPPEIELLEPRNYDPENPASIRLRRMAGRPILKVPIRLPEVDPRGISSATSFECWKKACDSKIGVAGYYYSFKGQGRVACHSHLEARLLHFFEMCPLVVEIRTQYPQWDREDFREYCLSGARYPEPRLRTIDFMLTLMLPGIPYYVYHGVSAKPSGKLDEPRVVTRHQNEADGLWEWGGTHEPMSELTVSPQEARNYDRMLAAMEQAEPEDIVALSTSAATLAQKLRTTKAQGSMDRILSMVGRRQQWSFNETYRIFAIAFFLGHLRWNHREKFDPTGPLCLVW</sequence>